<reference evidence="2" key="1">
    <citation type="journal article" date="2020" name="Phytopathology">
        <title>Genome Sequence Resources of Colletotrichum truncatum, C. plurivorum, C. musicola, and C. sojae: Four Species Pathogenic to Soybean (Glycine max).</title>
        <authorList>
            <person name="Rogerio F."/>
            <person name="Boufleur T.R."/>
            <person name="Ciampi-Guillardi M."/>
            <person name="Sukno S.A."/>
            <person name="Thon M.R."/>
            <person name="Massola Junior N.S."/>
            <person name="Baroncelli R."/>
        </authorList>
    </citation>
    <scope>NUCLEOTIDE SEQUENCE</scope>
    <source>
        <strain evidence="2">LFN0074</strain>
    </source>
</reference>
<dbReference type="Gene3D" id="1.25.40.20">
    <property type="entry name" value="Ankyrin repeat-containing domain"/>
    <property type="match status" value="1"/>
</dbReference>
<dbReference type="InterPro" id="IPR001810">
    <property type="entry name" value="F-box_dom"/>
</dbReference>
<evidence type="ECO:0000313" key="3">
    <source>
        <dbReference type="Proteomes" id="UP000639643"/>
    </source>
</evidence>
<dbReference type="Proteomes" id="UP000639643">
    <property type="component" value="Unassembled WGS sequence"/>
</dbReference>
<sequence>MARSRRDWRRPKPVWFPKQAARDAFLSMPEDVFHMICDHLDFPDILQLVCTNSHFARFGRSLLLHKDLTTKEPHALCWACGQGDLALAEKCLKMGHDPNQSDASNEDDRNWLRIYKGEMEHHFWPPENLYITFSVLAQAIMGDRTEMLCLLHRYGTDIPPLETAFSRMDFDCVKILLDWGASLEDLTSTTAKGPELYRSVTYYLFQNQSSTQKSQDIMSLLINHGIDIGFGRQFENLRTPKLYLDLDKDSQGTDLFHQAVIHGTTELFDFLSTLGPILT</sequence>
<name>A0A8H6JLF1_9PEZI</name>
<organism evidence="2 3">
    <name type="scientific">Colletotrichum musicola</name>
    <dbReference type="NCBI Taxonomy" id="2175873"/>
    <lineage>
        <taxon>Eukaryota</taxon>
        <taxon>Fungi</taxon>
        <taxon>Dikarya</taxon>
        <taxon>Ascomycota</taxon>
        <taxon>Pezizomycotina</taxon>
        <taxon>Sordariomycetes</taxon>
        <taxon>Hypocreomycetidae</taxon>
        <taxon>Glomerellales</taxon>
        <taxon>Glomerellaceae</taxon>
        <taxon>Colletotrichum</taxon>
        <taxon>Colletotrichum orchidearum species complex</taxon>
    </lineage>
</organism>
<comment type="caution">
    <text evidence="2">The sequence shown here is derived from an EMBL/GenBank/DDBJ whole genome shotgun (WGS) entry which is preliminary data.</text>
</comment>
<evidence type="ECO:0000313" key="2">
    <source>
        <dbReference type="EMBL" id="KAF6814751.1"/>
    </source>
</evidence>
<protein>
    <recommendedName>
        <fullName evidence="1">F-box domain-containing protein</fullName>
    </recommendedName>
</protein>
<gene>
    <name evidence="2" type="ORF">CMUS01_12578</name>
</gene>
<dbReference type="InterPro" id="IPR036770">
    <property type="entry name" value="Ankyrin_rpt-contain_sf"/>
</dbReference>
<dbReference type="SMART" id="SM00256">
    <property type="entry name" value="FBOX"/>
    <property type="match status" value="1"/>
</dbReference>
<evidence type="ECO:0000259" key="1">
    <source>
        <dbReference type="SMART" id="SM00256"/>
    </source>
</evidence>
<dbReference type="OrthoDB" id="4823280at2759"/>
<keyword evidence="3" id="KW-1185">Reference proteome</keyword>
<accession>A0A8H6JLF1</accession>
<dbReference type="Pfam" id="PF00646">
    <property type="entry name" value="F-box"/>
    <property type="match status" value="1"/>
</dbReference>
<dbReference type="SUPFAM" id="SSF48403">
    <property type="entry name" value="Ankyrin repeat"/>
    <property type="match status" value="1"/>
</dbReference>
<dbReference type="AlphaFoldDB" id="A0A8H6JLF1"/>
<dbReference type="EMBL" id="WIGM01000719">
    <property type="protein sequence ID" value="KAF6814751.1"/>
    <property type="molecule type" value="Genomic_DNA"/>
</dbReference>
<feature type="domain" description="F-box" evidence="1">
    <location>
        <begin position="28"/>
        <end position="68"/>
    </location>
</feature>
<proteinExistence type="predicted"/>